<evidence type="ECO:0000256" key="2">
    <source>
        <dbReference type="PROSITE-ProRule" id="PRU00504"/>
    </source>
</evidence>
<dbReference type="Gene3D" id="2.120.10.30">
    <property type="entry name" value="TolB, C-terminal domain"/>
    <property type="match status" value="1"/>
</dbReference>
<dbReference type="GO" id="GO:0008270">
    <property type="term" value="F:zinc ion binding"/>
    <property type="evidence" value="ECO:0007669"/>
    <property type="project" value="UniProtKB-KW"/>
</dbReference>
<keyword evidence="1" id="KW-0677">Repeat</keyword>
<feature type="signal peptide" evidence="3">
    <location>
        <begin position="1"/>
        <end position="23"/>
    </location>
</feature>
<proteinExistence type="predicted"/>
<organism evidence="4 5">
    <name type="scientific">Eiseniibacteriota bacterium</name>
    <dbReference type="NCBI Taxonomy" id="2212470"/>
    <lineage>
        <taxon>Bacteria</taxon>
        <taxon>Candidatus Eiseniibacteriota</taxon>
    </lineage>
</organism>
<dbReference type="InterPro" id="IPR001258">
    <property type="entry name" value="NHL_repeat"/>
</dbReference>
<evidence type="ECO:0000313" key="5">
    <source>
        <dbReference type="Proteomes" id="UP000547674"/>
    </source>
</evidence>
<gene>
    <name evidence="4" type="ORF">HKN21_17190</name>
</gene>
<evidence type="ECO:0000256" key="1">
    <source>
        <dbReference type="ARBA" id="ARBA00022737"/>
    </source>
</evidence>
<name>A0A7Y2ECI2_UNCEI</name>
<dbReference type="PROSITE" id="PS51125">
    <property type="entry name" value="NHL"/>
    <property type="match status" value="1"/>
</dbReference>
<feature type="repeat" description="NHL" evidence="2">
    <location>
        <begin position="162"/>
        <end position="201"/>
    </location>
</feature>
<dbReference type="InterPro" id="IPR050952">
    <property type="entry name" value="TRIM-NHL_E3_ligases"/>
</dbReference>
<dbReference type="PANTHER" id="PTHR24104:SF25">
    <property type="entry name" value="PROTEIN LIN-41"/>
    <property type="match status" value="1"/>
</dbReference>
<evidence type="ECO:0000256" key="3">
    <source>
        <dbReference type="SAM" id="SignalP"/>
    </source>
</evidence>
<comment type="caution">
    <text evidence="4">The sequence shown here is derived from an EMBL/GenBank/DDBJ whole genome shotgun (WGS) entry which is preliminary data.</text>
</comment>
<reference evidence="4 5" key="1">
    <citation type="submission" date="2020-03" db="EMBL/GenBank/DDBJ databases">
        <title>Metabolic flexibility allows generalist bacteria to become dominant in a frequently disturbed ecosystem.</title>
        <authorList>
            <person name="Chen Y.-J."/>
            <person name="Leung P.M."/>
            <person name="Bay S.K."/>
            <person name="Hugenholtz P."/>
            <person name="Kessler A.J."/>
            <person name="Shelley G."/>
            <person name="Waite D.W."/>
            <person name="Cook P.L."/>
            <person name="Greening C."/>
        </authorList>
    </citation>
    <scope>NUCLEOTIDE SEQUENCE [LARGE SCALE GENOMIC DNA]</scope>
    <source>
        <strain evidence="4">SS_bin_28</strain>
    </source>
</reference>
<dbReference type="EMBL" id="JABDJR010000688">
    <property type="protein sequence ID" value="NNF08500.1"/>
    <property type="molecule type" value="Genomic_DNA"/>
</dbReference>
<sequence>MRLFLILFLFVVLLPACSEEAGAPEKPECDLSISSLYFGQILRPVVENETEVVARTINVLSIVQVRSNAGNEDLIAQAQLIPNDTGSDAVSARIVETNLIDGFQVPPDGVVTVTVELTLRVDSRIGRHEGKVLFGDACGEATYAIDVIGWDEEPPLLDSFWGGEGTADGQFNLPSSIALNSKGEIFVVDRGNDRVQKFDADGQHMATWKGYNPEGKFFIPTGIGIDSQDNVFVTDCGGGGKRVQMFDKDG</sequence>
<dbReference type="AlphaFoldDB" id="A0A7Y2ECI2"/>
<dbReference type="Pfam" id="PF01436">
    <property type="entry name" value="NHL"/>
    <property type="match status" value="1"/>
</dbReference>
<evidence type="ECO:0008006" key="6">
    <source>
        <dbReference type="Google" id="ProtNLM"/>
    </source>
</evidence>
<feature type="non-terminal residue" evidence="4">
    <location>
        <position position="250"/>
    </location>
</feature>
<feature type="chain" id="PRO_5030720304" description="6-bladed beta-propeller" evidence="3">
    <location>
        <begin position="24"/>
        <end position="250"/>
    </location>
</feature>
<dbReference type="SUPFAM" id="SSF63829">
    <property type="entry name" value="Calcium-dependent phosphotriesterase"/>
    <property type="match status" value="1"/>
</dbReference>
<dbReference type="PANTHER" id="PTHR24104">
    <property type="entry name" value="E3 UBIQUITIN-PROTEIN LIGASE NHLRC1-RELATED"/>
    <property type="match status" value="1"/>
</dbReference>
<accession>A0A7Y2ECI2</accession>
<keyword evidence="3" id="KW-0732">Signal</keyword>
<evidence type="ECO:0000313" key="4">
    <source>
        <dbReference type="EMBL" id="NNF08500.1"/>
    </source>
</evidence>
<dbReference type="Proteomes" id="UP000547674">
    <property type="component" value="Unassembled WGS sequence"/>
</dbReference>
<dbReference type="InterPro" id="IPR011042">
    <property type="entry name" value="6-blade_b-propeller_TolB-like"/>
</dbReference>
<protein>
    <recommendedName>
        <fullName evidence="6">6-bladed beta-propeller</fullName>
    </recommendedName>
</protein>